<organism evidence="12 13">
    <name type="scientific">Atopomonas hussainii</name>
    <dbReference type="NCBI Taxonomy" id="1429083"/>
    <lineage>
        <taxon>Bacteria</taxon>
        <taxon>Pseudomonadati</taxon>
        <taxon>Pseudomonadota</taxon>
        <taxon>Gammaproteobacteria</taxon>
        <taxon>Pseudomonadales</taxon>
        <taxon>Pseudomonadaceae</taxon>
        <taxon>Atopomonas</taxon>
    </lineage>
</organism>
<evidence type="ECO:0000256" key="10">
    <source>
        <dbReference type="ARBA" id="ARBA00047838"/>
    </source>
</evidence>
<dbReference type="InterPro" id="IPR013785">
    <property type="entry name" value="Aldolase_TIM"/>
</dbReference>
<keyword evidence="13" id="KW-1185">Reference proteome</keyword>
<comment type="subunit">
    <text evidence="3">Heterodimer of HisH and HisF.</text>
</comment>
<evidence type="ECO:0000256" key="4">
    <source>
        <dbReference type="ARBA" id="ARBA00012809"/>
    </source>
</evidence>
<dbReference type="NCBIfam" id="NF038364">
    <property type="entry name" value="AglZ_HisF2_fam"/>
    <property type="match status" value="1"/>
</dbReference>
<comment type="function">
    <text evidence="8">IGPS catalyzes the conversion of PRFAR and glutamine to IGP, AICAR and glutamate. The HisF subunit catalyzes the cyclization activity that produces IGP and AICAR from PRFAR using the ammonia provided by the HisH subunit.</text>
</comment>
<evidence type="ECO:0000256" key="11">
    <source>
        <dbReference type="RuleBase" id="RU003657"/>
    </source>
</evidence>
<accession>A0A1H7P2L9</accession>
<dbReference type="Gene3D" id="3.20.20.70">
    <property type="entry name" value="Aldolase class I"/>
    <property type="match status" value="1"/>
</dbReference>
<comment type="similarity">
    <text evidence="2 11">Belongs to the HisA/HisF family.</text>
</comment>
<name>A0A1H7P2L9_9GAMM</name>
<dbReference type="UniPathway" id="UPA00031">
    <property type="reaction ID" value="UER00010"/>
</dbReference>
<dbReference type="InterPro" id="IPR050064">
    <property type="entry name" value="IGPS_HisA/HisF"/>
</dbReference>
<gene>
    <name evidence="12" type="ORF">SAMN05216214_110102</name>
</gene>
<evidence type="ECO:0000256" key="6">
    <source>
        <dbReference type="ARBA" id="ARBA00023102"/>
    </source>
</evidence>
<dbReference type="PANTHER" id="PTHR21235:SF2">
    <property type="entry name" value="IMIDAZOLE GLYCEROL PHOSPHATE SYNTHASE HISHF"/>
    <property type="match status" value="1"/>
</dbReference>
<keyword evidence="6 11" id="KW-0368">Histidine biosynthesis</keyword>
<dbReference type="Pfam" id="PF00977">
    <property type="entry name" value="His_biosynth"/>
    <property type="match status" value="1"/>
</dbReference>
<protein>
    <recommendedName>
        <fullName evidence="4">imidazole glycerol-phosphate synthase</fullName>
        <ecNumber evidence="4">4.3.2.10</ecNumber>
    </recommendedName>
    <alternativeName>
        <fullName evidence="9">IGP synthase cyclase subunit</fullName>
    </alternativeName>
</protein>
<evidence type="ECO:0000313" key="13">
    <source>
        <dbReference type="Proteomes" id="UP000185766"/>
    </source>
</evidence>
<dbReference type="Proteomes" id="UP000185766">
    <property type="component" value="Unassembled WGS sequence"/>
</dbReference>
<evidence type="ECO:0000256" key="1">
    <source>
        <dbReference type="ARBA" id="ARBA00005091"/>
    </source>
</evidence>
<evidence type="ECO:0000256" key="5">
    <source>
        <dbReference type="ARBA" id="ARBA00022605"/>
    </source>
</evidence>
<dbReference type="GO" id="GO:0000105">
    <property type="term" value="P:L-histidine biosynthetic process"/>
    <property type="evidence" value="ECO:0007669"/>
    <property type="project" value="UniProtKB-UniPathway"/>
</dbReference>
<dbReference type="InterPro" id="IPR004651">
    <property type="entry name" value="HisF"/>
</dbReference>
<comment type="catalytic activity">
    <reaction evidence="10">
        <text>5-[(5-phospho-1-deoxy-D-ribulos-1-ylimino)methylamino]-1-(5-phospho-beta-D-ribosyl)imidazole-4-carboxamide + L-glutamine = D-erythro-1-(imidazol-4-yl)glycerol 3-phosphate + 5-amino-1-(5-phospho-beta-D-ribosyl)imidazole-4-carboxamide + L-glutamate + H(+)</text>
        <dbReference type="Rhea" id="RHEA:24793"/>
        <dbReference type="ChEBI" id="CHEBI:15378"/>
        <dbReference type="ChEBI" id="CHEBI:29985"/>
        <dbReference type="ChEBI" id="CHEBI:58278"/>
        <dbReference type="ChEBI" id="CHEBI:58359"/>
        <dbReference type="ChEBI" id="CHEBI:58475"/>
        <dbReference type="ChEBI" id="CHEBI:58525"/>
        <dbReference type="EC" id="4.3.2.10"/>
    </reaction>
</comment>
<comment type="pathway">
    <text evidence="1">Amino-acid biosynthesis; L-histidine biosynthesis; L-histidine from 5-phospho-alpha-D-ribose 1-diphosphate: step 5/9.</text>
</comment>
<reference evidence="12 13" key="1">
    <citation type="submission" date="2016-10" db="EMBL/GenBank/DDBJ databases">
        <authorList>
            <person name="de Groot N.N."/>
        </authorList>
    </citation>
    <scope>NUCLEOTIDE SEQUENCE [LARGE SCALE GENOMIC DNA]</scope>
    <source>
        <strain evidence="12 13">JCM 19513</strain>
    </source>
</reference>
<evidence type="ECO:0000256" key="7">
    <source>
        <dbReference type="ARBA" id="ARBA00023239"/>
    </source>
</evidence>
<keyword evidence="7" id="KW-0456">Lyase</keyword>
<evidence type="ECO:0000256" key="2">
    <source>
        <dbReference type="ARBA" id="ARBA00009667"/>
    </source>
</evidence>
<evidence type="ECO:0000313" key="12">
    <source>
        <dbReference type="EMBL" id="SEL30053.1"/>
    </source>
</evidence>
<evidence type="ECO:0000256" key="8">
    <source>
        <dbReference type="ARBA" id="ARBA00025475"/>
    </source>
</evidence>
<dbReference type="InterPro" id="IPR006062">
    <property type="entry name" value="His_biosynth"/>
</dbReference>
<dbReference type="InterPro" id="IPR011060">
    <property type="entry name" value="RibuloseP-bd_barrel"/>
</dbReference>
<dbReference type="AlphaFoldDB" id="A0A1H7P2L9"/>
<dbReference type="CDD" id="cd04731">
    <property type="entry name" value="HisF"/>
    <property type="match status" value="1"/>
</dbReference>
<dbReference type="GO" id="GO:0000107">
    <property type="term" value="F:imidazoleglycerol-phosphate synthase activity"/>
    <property type="evidence" value="ECO:0007669"/>
    <property type="project" value="InterPro"/>
</dbReference>
<dbReference type="EC" id="4.3.2.10" evidence="4"/>
<keyword evidence="5 11" id="KW-0028">Amino-acid biosynthesis</keyword>
<evidence type="ECO:0000256" key="3">
    <source>
        <dbReference type="ARBA" id="ARBA00011152"/>
    </source>
</evidence>
<dbReference type="RefSeq" id="WP_074868478.1">
    <property type="nucleotide sequence ID" value="NZ_FOAS01000010.1"/>
</dbReference>
<dbReference type="EMBL" id="FOAS01000010">
    <property type="protein sequence ID" value="SEL30053.1"/>
    <property type="molecule type" value="Genomic_DNA"/>
</dbReference>
<dbReference type="SUPFAM" id="SSF51366">
    <property type="entry name" value="Ribulose-phoshate binding barrel"/>
    <property type="match status" value="1"/>
</dbReference>
<evidence type="ECO:0000256" key="9">
    <source>
        <dbReference type="ARBA" id="ARBA00030264"/>
    </source>
</evidence>
<dbReference type="GO" id="GO:0016829">
    <property type="term" value="F:lyase activity"/>
    <property type="evidence" value="ECO:0007669"/>
    <property type="project" value="UniProtKB-KW"/>
</dbReference>
<proteinExistence type="inferred from homology"/>
<dbReference type="PANTHER" id="PTHR21235">
    <property type="entry name" value="IMIDAZOLE GLYCEROL PHOSPHATE SYNTHASE SUBUNIT HISF/H IGP SYNTHASE SUBUNIT HISF/H"/>
    <property type="match status" value="1"/>
</dbReference>
<sequence length="257" mass="28041">MLKQRVIPALLLRDGGLVKTQKFGKHKYIGDPINAIRIFNEKEVDELVLLDIDASRQDREPDYALIESIAAECFMPLGYGGGISTIEQARRIFSSGVEKVVLQTSALQNPALVTEIAQRFGSQSVVVSLDIKRDWLGRYRLWSSSSRRTLSADWLQALRSIVSAGAGEVLLNSVDRDGMQEGYDLRLIKAAVDAVDVPLIALGGAAKLEHFVEAIEAGASAVAAGSLFVLQGPHRAVLISYPNYSELESLFRGKDVS</sequence>